<comment type="caution">
    <text evidence="10">The sequence shown here is derived from an EMBL/GenBank/DDBJ whole genome shotgun (WGS) entry which is preliminary data.</text>
</comment>
<keyword evidence="8" id="KW-1133">Transmembrane helix</keyword>
<evidence type="ECO:0000256" key="4">
    <source>
        <dbReference type="ARBA" id="ARBA00022833"/>
    </source>
</evidence>
<evidence type="ECO:0000256" key="8">
    <source>
        <dbReference type="SAM" id="Phobius"/>
    </source>
</evidence>
<keyword evidence="8" id="KW-0812">Transmembrane</keyword>
<dbReference type="InterPro" id="IPR001915">
    <property type="entry name" value="Peptidase_M48"/>
</dbReference>
<keyword evidence="5 6" id="KW-0482">Metalloprotease</keyword>
<feature type="region of interest" description="Disordered" evidence="7">
    <location>
        <begin position="263"/>
        <end position="298"/>
    </location>
</feature>
<name>A0AAP2GTD0_9BACT</name>
<dbReference type="AlphaFoldDB" id="A0AAP2GTD0"/>
<comment type="cofactor">
    <cofactor evidence="6">
        <name>Zn(2+)</name>
        <dbReference type="ChEBI" id="CHEBI:29105"/>
    </cofactor>
    <text evidence="6">Binds 1 zinc ion per subunit.</text>
</comment>
<dbReference type="Gene3D" id="3.30.2010.10">
    <property type="entry name" value="Metalloproteases ('zincins'), catalytic domain"/>
    <property type="match status" value="1"/>
</dbReference>
<dbReference type="GO" id="GO:0046872">
    <property type="term" value="F:metal ion binding"/>
    <property type="evidence" value="ECO:0007669"/>
    <property type="project" value="UniProtKB-KW"/>
</dbReference>
<evidence type="ECO:0000256" key="3">
    <source>
        <dbReference type="ARBA" id="ARBA00022801"/>
    </source>
</evidence>
<dbReference type="Proteomes" id="UP001319080">
    <property type="component" value="Unassembled WGS sequence"/>
</dbReference>
<keyword evidence="2" id="KW-0479">Metal-binding</keyword>
<dbReference type="InterPro" id="IPR051156">
    <property type="entry name" value="Mito/Outer_Membr_Metalloprot"/>
</dbReference>
<dbReference type="GO" id="GO:0016020">
    <property type="term" value="C:membrane"/>
    <property type="evidence" value="ECO:0007669"/>
    <property type="project" value="TreeGrafter"/>
</dbReference>
<evidence type="ECO:0000256" key="2">
    <source>
        <dbReference type="ARBA" id="ARBA00022723"/>
    </source>
</evidence>
<proteinExistence type="inferred from homology"/>
<dbReference type="EMBL" id="JAHESE010000049">
    <property type="protein sequence ID" value="MBT1712094.1"/>
    <property type="molecule type" value="Genomic_DNA"/>
</dbReference>
<keyword evidence="1 6" id="KW-0645">Protease</keyword>
<keyword evidence="11" id="KW-1185">Reference proteome</keyword>
<organism evidence="10 11">
    <name type="scientific">Dawidia cretensis</name>
    <dbReference type="NCBI Taxonomy" id="2782350"/>
    <lineage>
        <taxon>Bacteria</taxon>
        <taxon>Pseudomonadati</taxon>
        <taxon>Bacteroidota</taxon>
        <taxon>Cytophagia</taxon>
        <taxon>Cytophagales</taxon>
        <taxon>Chryseotaleaceae</taxon>
        <taxon>Dawidia</taxon>
    </lineage>
</organism>
<feature type="compositionally biased region" description="Acidic residues" evidence="7">
    <location>
        <begin position="265"/>
        <end position="291"/>
    </location>
</feature>
<evidence type="ECO:0000313" key="11">
    <source>
        <dbReference type="Proteomes" id="UP001319080"/>
    </source>
</evidence>
<comment type="similarity">
    <text evidence="6">Belongs to the peptidase M48 family.</text>
</comment>
<dbReference type="GO" id="GO:0051603">
    <property type="term" value="P:proteolysis involved in protein catabolic process"/>
    <property type="evidence" value="ECO:0007669"/>
    <property type="project" value="TreeGrafter"/>
</dbReference>
<evidence type="ECO:0000256" key="6">
    <source>
        <dbReference type="RuleBase" id="RU003983"/>
    </source>
</evidence>
<dbReference type="RefSeq" id="WP_254087663.1">
    <property type="nucleotide sequence ID" value="NZ_JAHESE010000049.1"/>
</dbReference>
<dbReference type="PANTHER" id="PTHR22726:SF1">
    <property type="entry name" value="METALLOENDOPEPTIDASE OMA1, MITOCHONDRIAL"/>
    <property type="match status" value="1"/>
</dbReference>
<dbReference type="Pfam" id="PF01435">
    <property type="entry name" value="Peptidase_M48"/>
    <property type="match status" value="1"/>
</dbReference>
<keyword evidence="8" id="KW-0472">Membrane</keyword>
<dbReference type="CDD" id="cd07332">
    <property type="entry name" value="M48C_Oma1_like"/>
    <property type="match status" value="1"/>
</dbReference>
<evidence type="ECO:0000256" key="7">
    <source>
        <dbReference type="SAM" id="MobiDB-lite"/>
    </source>
</evidence>
<gene>
    <name evidence="10" type="ORF">KK062_27885</name>
</gene>
<evidence type="ECO:0000313" key="10">
    <source>
        <dbReference type="EMBL" id="MBT1712094.1"/>
    </source>
</evidence>
<keyword evidence="3 6" id="KW-0378">Hydrolase</keyword>
<accession>A0AAP2GTD0</accession>
<reference evidence="10 11" key="1">
    <citation type="submission" date="2021-05" db="EMBL/GenBank/DDBJ databases">
        <title>A Polyphasic approach of four new species of the genus Ohtaekwangia: Ohtaekwangia histidinii sp. nov., Ohtaekwangia cretensis sp. nov., Ohtaekwangia indiensis sp. nov., Ohtaekwangia reichenbachii sp. nov. from diverse environment.</title>
        <authorList>
            <person name="Octaviana S."/>
        </authorList>
    </citation>
    <scope>NUCLEOTIDE SEQUENCE [LARGE SCALE GENOMIC DNA]</scope>
    <source>
        <strain evidence="10 11">PWU5</strain>
    </source>
</reference>
<feature type="transmembrane region" description="Helical" evidence="8">
    <location>
        <begin position="6"/>
        <end position="22"/>
    </location>
</feature>
<evidence type="ECO:0000259" key="9">
    <source>
        <dbReference type="Pfam" id="PF01435"/>
    </source>
</evidence>
<dbReference type="GO" id="GO:0004222">
    <property type="term" value="F:metalloendopeptidase activity"/>
    <property type="evidence" value="ECO:0007669"/>
    <property type="project" value="InterPro"/>
</dbReference>
<evidence type="ECO:0000256" key="5">
    <source>
        <dbReference type="ARBA" id="ARBA00023049"/>
    </source>
</evidence>
<protein>
    <submittedName>
        <fullName evidence="10">M48 family metallopeptidase</fullName>
    </submittedName>
</protein>
<feature type="domain" description="Peptidase M48" evidence="9">
    <location>
        <begin position="69"/>
        <end position="235"/>
    </location>
</feature>
<sequence>MEKVLIQFVVLIISFFGLWFLLSRIEFVDRDQVDKFAAESEQKLGEVILESITLTNEEVNNKKLKAVLDSIKTRLCEGKQLDCSKIKLHLVRNSEVNAFALPDDHLVVFTGLLEYAESPEEVAGVMAHEIGHIEKDHVMKKLTKDIGLSMLFSIAGGDAGGKIARETAKTLSSSAFDRDKESEADAFAVEVLAAADIDPQPLSDFFFRLARKHDMPEELVWISTHPDTDERAGEIIKLKKNYTLSPRPILGTDWKEIQRQVSRYDEEENEDDLGGYDTEADSVVDMTEEVGADTTAVQ</sequence>
<evidence type="ECO:0000256" key="1">
    <source>
        <dbReference type="ARBA" id="ARBA00022670"/>
    </source>
</evidence>
<dbReference type="PANTHER" id="PTHR22726">
    <property type="entry name" value="METALLOENDOPEPTIDASE OMA1"/>
    <property type="match status" value="1"/>
</dbReference>
<keyword evidence="4 6" id="KW-0862">Zinc</keyword>